<gene>
    <name evidence="2" type="ORF">MHUMG1_09271</name>
</gene>
<protein>
    <recommendedName>
        <fullName evidence="4">Pyoverdine biosynthesis</fullName>
    </recommendedName>
</protein>
<evidence type="ECO:0000313" key="2">
    <source>
        <dbReference type="EMBL" id="KAH0593024.1"/>
    </source>
</evidence>
<organism evidence="2 3">
    <name type="scientific">Metarhizium humberi</name>
    <dbReference type="NCBI Taxonomy" id="2596975"/>
    <lineage>
        <taxon>Eukaryota</taxon>
        <taxon>Fungi</taxon>
        <taxon>Dikarya</taxon>
        <taxon>Ascomycota</taxon>
        <taxon>Pezizomycotina</taxon>
        <taxon>Sordariomycetes</taxon>
        <taxon>Hypocreomycetidae</taxon>
        <taxon>Hypocreales</taxon>
        <taxon>Clavicipitaceae</taxon>
        <taxon>Metarhizium</taxon>
    </lineage>
</organism>
<dbReference type="PANTHER" id="PTHR37285">
    <property type="entry name" value="SPORE WALL MATURATION PROTEIN DIT1"/>
    <property type="match status" value="1"/>
</dbReference>
<name>A0A9P8S3G0_9HYPO</name>
<evidence type="ECO:0000256" key="1">
    <source>
        <dbReference type="SAM" id="MobiDB-lite"/>
    </source>
</evidence>
<evidence type="ECO:0008006" key="4">
    <source>
        <dbReference type="Google" id="ProtNLM"/>
    </source>
</evidence>
<comment type="caution">
    <text evidence="2">The sequence shown here is derived from an EMBL/GenBank/DDBJ whole genome shotgun (WGS) entry which is preliminary data.</text>
</comment>
<dbReference type="EMBL" id="JACEFI010000024">
    <property type="protein sequence ID" value="KAH0593024.1"/>
    <property type="molecule type" value="Genomic_DNA"/>
</dbReference>
<keyword evidence="3" id="KW-1185">Reference proteome</keyword>
<dbReference type="Pfam" id="PF05141">
    <property type="entry name" value="DIT1_PvcA"/>
    <property type="match status" value="1"/>
</dbReference>
<proteinExistence type="predicted"/>
<dbReference type="PANTHER" id="PTHR37285:SF5">
    <property type="entry name" value="SPORE WALL MATURATION PROTEIN DIT1"/>
    <property type="match status" value="1"/>
</dbReference>
<feature type="region of interest" description="Disordered" evidence="1">
    <location>
        <begin position="532"/>
        <end position="581"/>
    </location>
</feature>
<dbReference type="InterPro" id="IPR007817">
    <property type="entry name" value="Isocyanide_synthase_DIT1"/>
</dbReference>
<sequence length="581" mass="63877">MFPLPAATITTSRPHDVPVAESFTLPQHGPIDTPWLTEELKYFETCLLVLDVLESFGTHISKDPASPSGRWAGKPKFLGHVYHWVRKNEPIQLTMPAFPCKSANRENKVLGHLPDLGEELGMSRLNDIAVAIKNVYQPGALVNIASDGILFNDIIGVTDEETWEYSEELRAIAREKKLDYIVFLYPQVLIGMMPASEMTREKYISTADECRALLEAQHGSTLKQIEALIKSDSDTNSTYCGMVKFLQTELFGALAGKSYRERQKLQKNSAKKMMQRSEAFTLAIRTNRPLDVRLSMHPSSGVAKLSVALVPSPKGFFQRSPWHSCVAIDSEGGYHCVHSEEVRETHELMYKDNRPYFFIAKDAVQVDKSETVTVVEAANAEAVVEKSEVPAAPPATAAPAAPAKAEIVPVVEKQEIVTVVENPVPTVIEKQEAVTSTKEQVIATNTENQETATFIEEQPIATIPEKQEDVAVIEGQPIATIAEKKEDVTIAQEQPSATTTEEKEAETFIEEKSIASFTEKQEIIPIVEEQTTVTSNSQDAATTPDSKQNVVEADAEIATADPKLPSDTLDGESFPSAAVLA</sequence>
<dbReference type="Proteomes" id="UP000764110">
    <property type="component" value="Unassembled WGS sequence"/>
</dbReference>
<feature type="compositionally biased region" description="Polar residues" evidence="1">
    <location>
        <begin position="532"/>
        <end position="549"/>
    </location>
</feature>
<dbReference type="AlphaFoldDB" id="A0A9P8S3G0"/>
<accession>A0A9P8S3G0</accession>
<reference evidence="2 3" key="1">
    <citation type="submission" date="2020-07" db="EMBL/GenBank/DDBJ databases">
        <title>Metarhizium humberi genome.</title>
        <authorList>
            <person name="Lysoe E."/>
        </authorList>
    </citation>
    <scope>NUCLEOTIDE SEQUENCE [LARGE SCALE GENOMIC DNA]</scope>
    <source>
        <strain evidence="2 3">ESALQ1638</strain>
    </source>
</reference>
<evidence type="ECO:0000313" key="3">
    <source>
        <dbReference type="Proteomes" id="UP000764110"/>
    </source>
</evidence>